<comment type="pathway">
    <text evidence="3">Quinol/quinone metabolism; 1,4-dihydroxy-2-naphthoate biosynthesis; 1,4-dihydroxy-2-naphthoate from chorismate: step 3/7.</text>
</comment>
<proteinExistence type="inferred from homology"/>
<dbReference type="OrthoDB" id="9808398at2"/>
<dbReference type="HAMAP" id="MF_01660">
    <property type="entry name" value="MenH"/>
    <property type="match status" value="1"/>
</dbReference>
<comment type="subunit">
    <text evidence="3">Monomer.</text>
</comment>
<dbReference type="EMBL" id="PVWJ01000138">
    <property type="protein sequence ID" value="PSB01015.1"/>
    <property type="molecule type" value="Genomic_DNA"/>
</dbReference>
<dbReference type="InterPro" id="IPR029058">
    <property type="entry name" value="AB_hydrolase_fold"/>
</dbReference>
<keyword evidence="1" id="KW-0474">Menaquinone biosynthesis</keyword>
<sequence>MKVDNYHFNYCSIGNSSNLPILFLHGFMGDYQEFYESILLLSNQFYCLAVNLPGHGKTQVIGGEKYYKIEYIAEGLLEFLKSLNIPKCILIGYSMGGRLALYLALHFPTYFSHIILESASPGLKTPEEREDRVQTDLKLAEELENQNLSSFLTKWYNQPLFASIKQNPDFDRMLERRLQNNPQELAKALRNLSTGLQPSLWSKLKSNPIPLLLIVGELDRKFIGINNEMLSLCQVARLEIVSNCGHNVHLEKVDLFGEKIRDFIIFPR</sequence>
<evidence type="ECO:0000259" key="4">
    <source>
        <dbReference type="Pfam" id="PF00561"/>
    </source>
</evidence>
<reference evidence="5 6" key="2">
    <citation type="submission" date="2018-03" db="EMBL/GenBank/DDBJ databases">
        <title>The ancient ancestry and fast evolution of plastids.</title>
        <authorList>
            <person name="Moore K.R."/>
            <person name="Magnabosco C."/>
            <person name="Momper L."/>
            <person name="Gold D.A."/>
            <person name="Bosak T."/>
            <person name="Fournier G.P."/>
        </authorList>
    </citation>
    <scope>NUCLEOTIDE SEQUENCE [LARGE SCALE GENOMIC DNA]</scope>
    <source>
        <strain evidence="5 6">CCAP 1448/3</strain>
    </source>
</reference>
<comment type="similarity">
    <text evidence="3">Belongs to the AB hydrolase superfamily. MenH family.</text>
</comment>
<evidence type="ECO:0000256" key="2">
    <source>
        <dbReference type="ARBA" id="ARBA00023239"/>
    </source>
</evidence>
<gene>
    <name evidence="3 5" type="primary">menH</name>
    <name evidence="5" type="ORF">C7B64_20550</name>
</gene>
<dbReference type="PRINTS" id="PR00111">
    <property type="entry name" value="ABHYDROLASE"/>
</dbReference>
<accession>A0A2T1BYA6</accession>
<protein>
    <recommendedName>
        <fullName evidence="3">Putative 2-succinyl-6-hydroxy-2,4-cyclohexadiene-1-carboxylate synthase</fullName>
        <shortName evidence="3">SHCHC synthase</shortName>
        <ecNumber evidence="3">4.2.99.20</ecNumber>
    </recommendedName>
</protein>
<evidence type="ECO:0000313" key="6">
    <source>
        <dbReference type="Proteomes" id="UP000238762"/>
    </source>
</evidence>
<dbReference type="UniPathway" id="UPA00995"/>
<dbReference type="UniPathway" id="UPA01057">
    <property type="reaction ID" value="UER00900"/>
</dbReference>
<evidence type="ECO:0000256" key="3">
    <source>
        <dbReference type="HAMAP-Rule" id="MF_01660"/>
    </source>
</evidence>
<dbReference type="GO" id="GO:0042372">
    <property type="term" value="P:phylloquinone biosynthetic process"/>
    <property type="evidence" value="ECO:0007669"/>
    <property type="project" value="UniProtKB-UniRule"/>
</dbReference>
<dbReference type="GO" id="GO:0009234">
    <property type="term" value="P:menaquinone biosynthetic process"/>
    <property type="evidence" value="ECO:0007669"/>
    <property type="project" value="UniProtKB-UniRule"/>
</dbReference>
<organism evidence="5 6">
    <name type="scientific">Merismopedia glauca CCAP 1448/3</name>
    <dbReference type="NCBI Taxonomy" id="1296344"/>
    <lineage>
        <taxon>Bacteria</taxon>
        <taxon>Bacillati</taxon>
        <taxon>Cyanobacteriota</taxon>
        <taxon>Cyanophyceae</taxon>
        <taxon>Synechococcales</taxon>
        <taxon>Merismopediaceae</taxon>
        <taxon>Merismopedia</taxon>
    </lineage>
</organism>
<dbReference type="GO" id="GO:0070205">
    <property type="term" value="F:2-succinyl-6-hydroxy-2,4-cyclohexadiene-1-carboxylate synthase activity"/>
    <property type="evidence" value="ECO:0007669"/>
    <property type="project" value="UniProtKB-UniRule"/>
</dbReference>
<keyword evidence="6" id="KW-1185">Reference proteome</keyword>
<dbReference type="EC" id="4.2.99.20" evidence="3"/>
<reference evidence="5 6" key="1">
    <citation type="submission" date="2018-02" db="EMBL/GenBank/DDBJ databases">
        <authorList>
            <person name="Cohen D.B."/>
            <person name="Kent A.D."/>
        </authorList>
    </citation>
    <scope>NUCLEOTIDE SEQUENCE [LARGE SCALE GENOMIC DNA]</scope>
    <source>
        <strain evidence="5 6">CCAP 1448/3</strain>
    </source>
</reference>
<dbReference type="InterPro" id="IPR000073">
    <property type="entry name" value="AB_hydrolase_1"/>
</dbReference>
<dbReference type="AlphaFoldDB" id="A0A2T1BYA6"/>
<keyword evidence="2 3" id="KW-0456">Lyase</keyword>
<dbReference type="InterPro" id="IPR022485">
    <property type="entry name" value="SHCHC_synthase_MenH"/>
</dbReference>
<dbReference type="SUPFAM" id="SSF53474">
    <property type="entry name" value="alpha/beta-Hydrolases"/>
    <property type="match status" value="1"/>
</dbReference>
<comment type="pathway">
    <text evidence="3">Cofactor biosynthesis; phylloquinone biosynthesis.</text>
</comment>
<dbReference type="Gene3D" id="3.40.50.1820">
    <property type="entry name" value="alpha/beta hydrolase"/>
    <property type="match status" value="1"/>
</dbReference>
<dbReference type="PANTHER" id="PTHR42916">
    <property type="entry name" value="2-SUCCINYL-5-ENOLPYRUVYL-6-HYDROXY-3-CYCLOHEXENE-1-CARBOXYLATE SYNTHASE"/>
    <property type="match status" value="1"/>
</dbReference>
<dbReference type="Proteomes" id="UP000238762">
    <property type="component" value="Unassembled WGS sequence"/>
</dbReference>
<comment type="catalytic activity">
    <reaction evidence="3">
        <text>5-enolpyruvoyl-6-hydroxy-2-succinyl-cyclohex-3-ene-1-carboxylate = (1R,6R)-6-hydroxy-2-succinyl-cyclohexa-2,4-diene-1-carboxylate + pyruvate</text>
        <dbReference type="Rhea" id="RHEA:25597"/>
        <dbReference type="ChEBI" id="CHEBI:15361"/>
        <dbReference type="ChEBI" id="CHEBI:58689"/>
        <dbReference type="ChEBI" id="CHEBI:58818"/>
        <dbReference type="EC" id="4.2.99.20"/>
    </reaction>
</comment>
<comment type="function">
    <text evidence="3">Catalyzes a proton abstraction reaction that results in 2,5-elimination of pyruvate from 2-succinyl-5-enolpyruvyl-6-hydroxy-3-cyclohexene-1-carboxylate (SEPHCHC) and the formation of 2-succinyl-6-hydroxy-2,4-cyclohexadiene-1-carboxylate (SHCHC).</text>
</comment>
<feature type="domain" description="AB hydrolase-1" evidence="4">
    <location>
        <begin position="20"/>
        <end position="252"/>
    </location>
</feature>
<name>A0A2T1BYA6_9CYAN</name>
<dbReference type="Pfam" id="PF00561">
    <property type="entry name" value="Abhydrolase_1"/>
    <property type="match status" value="1"/>
</dbReference>
<dbReference type="PANTHER" id="PTHR42916:SF1">
    <property type="entry name" value="PROTEIN PHYLLO, CHLOROPLASTIC"/>
    <property type="match status" value="1"/>
</dbReference>
<comment type="caution">
    <text evidence="5">The sequence shown here is derived from an EMBL/GenBank/DDBJ whole genome shotgun (WGS) entry which is preliminary data.</text>
</comment>
<dbReference type="NCBIfam" id="TIGR03695">
    <property type="entry name" value="menH_SHCHC"/>
    <property type="match status" value="1"/>
</dbReference>
<evidence type="ECO:0000313" key="5">
    <source>
        <dbReference type="EMBL" id="PSB01015.1"/>
    </source>
</evidence>
<evidence type="ECO:0000256" key="1">
    <source>
        <dbReference type="ARBA" id="ARBA00022428"/>
    </source>
</evidence>